<dbReference type="GO" id="GO:0008289">
    <property type="term" value="F:lipid binding"/>
    <property type="evidence" value="ECO:0007669"/>
    <property type="project" value="UniProtKB-KW"/>
</dbReference>
<dbReference type="InterPro" id="IPR050270">
    <property type="entry name" value="DegV_domain_contain"/>
</dbReference>
<organism evidence="2 3">
    <name type="scientific">Spiroplasma clarkii</name>
    <dbReference type="NCBI Taxonomy" id="2139"/>
    <lineage>
        <taxon>Bacteria</taxon>
        <taxon>Bacillati</taxon>
        <taxon>Mycoplasmatota</taxon>
        <taxon>Mollicutes</taxon>
        <taxon>Entomoplasmatales</taxon>
        <taxon>Spiroplasmataceae</taxon>
        <taxon>Spiroplasma</taxon>
    </lineage>
</organism>
<dbReference type="InterPro" id="IPR003797">
    <property type="entry name" value="DegV"/>
</dbReference>
<evidence type="ECO:0000313" key="3">
    <source>
        <dbReference type="Proteomes" id="UP000231179"/>
    </source>
</evidence>
<dbReference type="PANTHER" id="PTHR33434">
    <property type="entry name" value="DEGV DOMAIN-CONTAINING PROTEIN DR_1986-RELATED"/>
    <property type="match status" value="1"/>
</dbReference>
<dbReference type="EMBL" id="CP024870">
    <property type="protein sequence ID" value="ATX71343.1"/>
    <property type="molecule type" value="Genomic_DNA"/>
</dbReference>
<dbReference type="SUPFAM" id="SSF82549">
    <property type="entry name" value="DAK1/DegV-like"/>
    <property type="match status" value="1"/>
</dbReference>
<dbReference type="PANTHER" id="PTHR33434:SF2">
    <property type="entry name" value="FATTY ACID-BINDING PROTEIN TM_1468"/>
    <property type="match status" value="1"/>
</dbReference>
<dbReference type="RefSeq" id="WP_100254883.1">
    <property type="nucleotide sequence ID" value="NZ_CP015819.1"/>
</dbReference>
<gene>
    <name evidence="2" type="primary">degV</name>
    <name evidence="2" type="ORF">SCLAR_v1c10430</name>
</gene>
<dbReference type="Proteomes" id="UP000231179">
    <property type="component" value="Chromosome"/>
</dbReference>
<dbReference type="Gene3D" id="3.30.1180.10">
    <property type="match status" value="1"/>
</dbReference>
<dbReference type="OrthoDB" id="388177at2"/>
<dbReference type="PROSITE" id="PS51482">
    <property type="entry name" value="DEGV"/>
    <property type="match status" value="1"/>
</dbReference>
<dbReference type="NCBIfam" id="TIGR00762">
    <property type="entry name" value="DegV"/>
    <property type="match status" value="1"/>
</dbReference>
<protein>
    <submittedName>
        <fullName evidence="2">DegV family protein</fullName>
    </submittedName>
</protein>
<dbReference type="AlphaFoldDB" id="A0A1Y0L2V1"/>
<dbReference type="Pfam" id="PF02645">
    <property type="entry name" value="DegV"/>
    <property type="match status" value="1"/>
</dbReference>
<accession>A0A1Y0L2V1</accession>
<keyword evidence="3" id="KW-1185">Reference proteome</keyword>
<name>A0A1Y0L2V1_9MOLU</name>
<evidence type="ECO:0000313" key="2">
    <source>
        <dbReference type="EMBL" id="ATX71343.1"/>
    </source>
</evidence>
<proteinExistence type="predicted"/>
<dbReference type="Gene3D" id="3.40.50.10170">
    <property type="match status" value="1"/>
</dbReference>
<dbReference type="InterPro" id="IPR043168">
    <property type="entry name" value="DegV_C"/>
</dbReference>
<keyword evidence="1" id="KW-0446">Lipid-binding</keyword>
<evidence type="ECO:0000256" key="1">
    <source>
        <dbReference type="ARBA" id="ARBA00023121"/>
    </source>
</evidence>
<sequence length="277" mass="30948">MKTAIIIDSSTGIKDLSGYPNVFLAPLMIINSEGDAFKDDLLLTSDEFYSLNDKDLLKTSQTVVGDMYALWDDILKEYDNVICLLLSKGLSGQYATYKMLANEEQYMDRVFVVDTNGVAVVGKRQLDLAIKLLNEGKTPQEVMQTIETLYANKVGYIIPKSLTQLVRGGRISRAAAGLAKILKITPVLKYNGIIDKEDKTRTFKKAINLAITKIKEQYTGDYVIDVAYSRSPQEVLDEVLQLVKDAGFKIGLIYDMPNVIVCHTGRETFALIPHFEN</sequence>
<dbReference type="KEGG" id="scla:SCLARK_001496"/>
<reference evidence="2 3" key="1">
    <citation type="submission" date="2017-11" db="EMBL/GenBank/DDBJ databases">
        <title>Complete genome sequence of Spiroplasma clarkii CN-5 (DSM 19994).</title>
        <authorList>
            <person name="Tsai Y.-M."/>
            <person name="Chang A."/>
            <person name="Lo W.-S."/>
            <person name="Kuo C.-H."/>
        </authorList>
    </citation>
    <scope>NUCLEOTIDE SEQUENCE [LARGE SCALE GENOMIC DNA]</scope>
    <source>
        <strain evidence="2 3">CN-5</strain>
    </source>
</reference>